<keyword evidence="7 11" id="KW-0573">Peptidoglycan synthesis</keyword>
<evidence type="ECO:0000256" key="2">
    <source>
        <dbReference type="ARBA" id="ARBA00022475"/>
    </source>
</evidence>
<dbReference type="InterPro" id="IPR018365">
    <property type="entry name" value="Cell_cycle_FtsW-rel_CS"/>
</dbReference>
<dbReference type="EC" id="2.4.99.28" evidence="11"/>
<comment type="caution">
    <text evidence="12">The sequence shown here is derived from an EMBL/GenBank/DDBJ whole genome shotgun (WGS) entry which is preliminary data.</text>
</comment>
<dbReference type="Proteomes" id="UP000242219">
    <property type="component" value="Unassembled WGS sequence"/>
</dbReference>
<evidence type="ECO:0000256" key="11">
    <source>
        <dbReference type="HAMAP-Rule" id="MF_02079"/>
    </source>
</evidence>
<evidence type="ECO:0000256" key="4">
    <source>
        <dbReference type="ARBA" id="ARBA00022679"/>
    </source>
</evidence>
<evidence type="ECO:0000256" key="9">
    <source>
        <dbReference type="ARBA" id="ARBA00023136"/>
    </source>
</evidence>
<dbReference type="GO" id="GO:0008955">
    <property type="term" value="F:peptidoglycan glycosyltransferase activity"/>
    <property type="evidence" value="ECO:0007669"/>
    <property type="project" value="UniProtKB-UniRule"/>
</dbReference>
<dbReference type="GO" id="GO:0009252">
    <property type="term" value="P:peptidoglycan biosynthetic process"/>
    <property type="evidence" value="ECO:0007669"/>
    <property type="project" value="UniProtKB-UniRule"/>
</dbReference>
<keyword evidence="8 11" id="KW-1133">Transmembrane helix</keyword>
<comment type="catalytic activity">
    <reaction evidence="11">
        <text>[GlcNAc-(1-&gt;4)-Mur2Ac(oyl-L-Ala-gamma-D-Glu-L-Lys-D-Ala-D-Ala)](n)-di-trans,octa-cis-undecaprenyl diphosphate + beta-D-GlcNAc-(1-&gt;4)-Mur2Ac(oyl-L-Ala-gamma-D-Glu-L-Lys-D-Ala-D-Ala)-di-trans,octa-cis-undecaprenyl diphosphate = [GlcNAc-(1-&gt;4)-Mur2Ac(oyl-L-Ala-gamma-D-Glu-L-Lys-D-Ala-D-Ala)](n+1)-di-trans,octa-cis-undecaprenyl diphosphate + di-trans,octa-cis-undecaprenyl diphosphate + H(+)</text>
        <dbReference type="Rhea" id="RHEA:23708"/>
        <dbReference type="Rhea" id="RHEA-COMP:9602"/>
        <dbReference type="Rhea" id="RHEA-COMP:9603"/>
        <dbReference type="ChEBI" id="CHEBI:15378"/>
        <dbReference type="ChEBI" id="CHEBI:58405"/>
        <dbReference type="ChEBI" id="CHEBI:60033"/>
        <dbReference type="ChEBI" id="CHEBI:78435"/>
        <dbReference type="EC" id="2.4.99.28"/>
    </reaction>
</comment>
<evidence type="ECO:0000313" key="13">
    <source>
        <dbReference type="Proteomes" id="UP000242219"/>
    </source>
</evidence>
<evidence type="ECO:0000256" key="5">
    <source>
        <dbReference type="ARBA" id="ARBA00022692"/>
    </source>
</evidence>
<comment type="similarity">
    <text evidence="11">Belongs to the SEDS family. MrdB/RodA subfamily.</text>
</comment>
<evidence type="ECO:0000256" key="6">
    <source>
        <dbReference type="ARBA" id="ARBA00022960"/>
    </source>
</evidence>
<dbReference type="GO" id="GO:0071555">
    <property type="term" value="P:cell wall organization"/>
    <property type="evidence" value="ECO:0007669"/>
    <property type="project" value="UniProtKB-KW"/>
</dbReference>
<name>A0A1V6M2S8_9BACT</name>
<evidence type="ECO:0000256" key="1">
    <source>
        <dbReference type="ARBA" id="ARBA00004141"/>
    </source>
</evidence>
<feature type="transmembrane region" description="Helical" evidence="11">
    <location>
        <begin position="331"/>
        <end position="352"/>
    </location>
</feature>
<dbReference type="EMBL" id="MJUW02000024">
    <property type="protein sequence ID" value="OQD46670.1"/>
    <property type="molecule type" value="Genomic_DNA"/>
</dbReference>
<reference evidence="12 13" key="1">
    <citation type="journal article" date="2016" name="Genome Announc.">
        <title>Draft Genome Sequence of the Anaerobic Ammonium-Oxidizing Bacterium 'Candidatus Brocadia sp. 40'.</title>
        <authorList>
            <person name="Ali M."/>
            <person name="Haroon M.F."/>
            <person name="Narita Y."/>
            <person name="Zhang L."/>
            <person name="Rangel Shaw D."/>
            <person name="Okabe S."/>
            <person name="Saikaly P.E."/>
        </authorList>
    </citation>
    <scope>NUCLEOTIDE SEQUENCE [LARGE SCALE GENOMIC DNA]</scope>
    <source>
        <strain evidence="12 13">40</strain>
    </source>
</reference>
<feature type="transmembrane region" description="Helical" evidence="11">
    <location>
        <begin position="68"/>
        <end position="88"/>
    </location>
</feature>
<keyword evidence="10 11" id="KW-0961">Cell wall biogenesis/degradation</keyword>
<dbReference type="GO" id="GO:0005886">
    <property type="term" value="C:plasma membrane"/>
    <property type="evidence" value="ECO:0007669"/>
    <property type="project" value="UniProtKB-SubCell"/>
</dbReference>
<dbReference type="PANTHER" id="PTHR30474:SF1">
    <property type="entry name" value="PEPTIDOGLYCAN GLYCOSYLTRANSFERASE MRDB"/>
    <property type="match status" value="1"/>
</dbReference>
<keyword evidence="6 11" id="KW-0133">Cell shape</keyword>
<feature type="transmembrane region" description="Helical" evidence="11">
    <location>
        <begin position="300"/>
        <end position="325"/>
    </location>
</feature>
<keyword evidence="9 11" id="KW-0472">Membrane</keyword>
<dbReference type="GO" id="GO:0008360">
    <property type="term" value="P:regulation of cell shape"/>
    <property type="evidence" value="ECO:0007669"/>
    <property type="project" value="UniProtKB-KW"/>
</dbReference>
<dbReference type="RefSeq" id="WP_070066165.1">
    <property type="nucleotide sequence ID" value="NZ_MJUW02000024.1"/>
</dbReference>
<feature type="transmembrane region" description="Helical" evidence="11">
    <location>
        <begin position="42"/>
        <end position="62"/>
    </location>
</feature>
<evidence type="ECO:0000256" key="10">
    <source>
        <dbReference type="ARBA" id="ARBA00023316"/>
    </source>
</evidence>
<accession>A0A1V6M2S8</accession>
<dbReference type="PROSITE" id="PS00428">
    <property type="entry name" value="FTSW_RODA_SPOVE"/>
    <property type="match status" value="1"/>
</dbReference>
<gene>
    <name evidence="11" type="primary">rodA</name>
    <name evidence="12" type="ORF">BIY37_01970</name>
</gene>
<dbReference type="PANTHER" id="PTHR30474">
    <property type="entry name" value="CELL CYCLE PROTEIN"/>
    <property type="match status" value="1"/>
</dbReference>
<evidence type="ECO:0000256" key="8">
    <source>
        <dbReference type="ARBA" id="ARBA00022989"/>
    </source>
</evidence>
<dbReference type="InterPro" id="IPR011923">
    <property type="entry name" value="RodA/MrdB"/>
</dbReference>
<keyword evidence="2 11" id="KW-1003">Cell membrane</keyword>
<feature type="transmembrane region" description="Helical" evidence="11">
    <location>
        <begin position="125"/>
        <end position="146"/>
    </location>
</feature>
<dbReference type="GO" id="GO:0032153">
    <property type="term" value="C:cell division site"/>
    <property type="evidence" value="ECO:0007669"/>
    <property type="project" value="TreeGrafter"/>
</dbReference>
<feature type="transmembrane region" description="Helical" evidence="11">
    <location>
        <begin position="152"/>
        <end position="169"/>
    </location>
</feature>
<dbReference type="GO" id="GO:0015648">
    <property type="term" value="F:lipid-linked peptidoglycan transporter activity"/>
    <property type="evidence" value="ECO:0007669"/>
    <property type="project" value="TreeGrafter"/>
</dbReference>
<proteinExistence type="inferred from homology"/>
<dbReference type="UniPathway" id="UPA00219"/>
<comment type="subcellular location">
    <subcellularLocation>
        <location evidence="11">Cell membrane</location>
        <topology evidence="11">Multi-pass membrane protein</topology>
    </subcellularLocation>
    <subcellularLocation>
        <location evidence="1">Membrane</location>
        <topology evidence="1">Multi-pass membrane protein</topology>
    </subcellularLocation>
</comment>
<feature type="transmembrane region" description="Helical" evidence="11">
    <location>
        <begin position="267"/>
        <end position="288"/>
    </location>
</feature>
<keyword evidence="3 11" id="KW-0328">Glycosyltransferase</keyword>
<protein>
    <recommendedName>
        <fullName evidence="11">Peptidoglycan glycosyltransferase RodA</fullName>
        <shortName evidence="11">PGT</shortName>
        <ecNumber evidence="11">2.4.99.28</ecNumber>
    </recommendedName>
    <alternativeName>
        <fullName evidence="11">Cell elongation protein RodA</fullName>
    </alternativeName>
    <alternativeName>
        <fullName evidence="11">Cell wall polymerase</fullName>
    </alternativeName>
    <alternativeName>
        <fullName evidence="11">Peptidoglycan polymerase</fullName>
        <shortName evidence="11">PG polymerase</shortName>
    </alternativeName>
</protein>
<dbReference type="GO" id="GO:0051301">
    <property type="term" value="P:cell division"/>
    <property type="evidence" value="ECO:0007669"/>
    <property type="project" value="InterPro"/>
</dbReference>
<dbReference type="HAMAP" id="MF_02079">
    <property type="entry name" value="PGT_RodA"/>
    <property type="match status" value="1"/>
</dbReference>
<dbReference type="Pfam" id="PF01098">
    <property type="entry name" value="FTSW_RODA_SPOVE"/>
    <property type="match status" value="1"/>
</dbReference>
<comment type="pathway">
    <text evidence="11">Cell wall biogenesis; peptidoglycan biosynthesis.</text>
</comment>
<evidence type="ECO:0000313" key="12">
    <source>
        <dbReference type="EMBL" id="OQD46670.1"/>
    </source>
</evidence>
<dbReference type="InterPro" id="IPR001182">
    <property type="entry name" value="FtsW/RodA"/>
</dbReference>
<dbReference type="NCBIfam" id="TIGR02210">
    <property type="entry name" value="rodA_shape"/>
    <property type="match status" value="1"/>
</dbReference>
<organism evidence="12 13">
    <name type="scientific">Candidatus Brocadia sapporoensis</name>
    <dbReference type="NCBI Taxonomy" id="392547"/>
    <lineage>
        <taxon>Bacteria</taxon>
        <taxon>Pseudomonadati</taxon>
        <taxon>Planctomycetota</taxon>
        <taxon>Candidatus Brocadiia</taxon>
        <taxon>Candidatus Brocadiales</taxon>
        <taxon>Candidatus Brocadiaceae</taxon>
        <taxon>Candidatus Brocadia</taxon>
    </lineage>
</organism>
<evidence type="ECO:0000256" key="7">
    <source>
        <dbReference type="ARBA" id="ARBA00022984"/>
    </source>
</evidence>
<sequence>MQNTVDSKNFDWLMFPLICIILAVGIFFVWSASSEKFVLKQLIWILMGFTLFFILLSFDYLSFANHAYIIYGGVIFLLIVLLAFGGSVKGTQRWLSIGSFSIQPSEFMKITIVLTLARFLRYKKYGLGLFDIGISLLLTLVPMVLIVKQPDLGTALIMLPILLFMLYTAGIRLSYLLLFIGAGLAISPLLWIFVLKSYQKLRIIGFLWPEKTTDWGAGYHRLQSLIAIGSGGLFGAGWGNGTQNQMKFLPERHTDFIFAVIAEEWGFLRACFVLLLYMIFLTCGIGIARNTREPCGRLIVVGLVTMFATQIVVNVCMTLGIAPIVGITLPFVSYGGSSMLTSFIALSIIFNVKMHSKVDLASRRHHTMR</sequence>
<evidence type="ECO:0000256" key="3">
    <source>
        <dbReference type="ARBA" id="ARBA00022676"/>
    </source>
</evidence>
<keyword evidence="13" id="KW-1185">Reference proteome</keyword>
<keyword evidence="4 11" id="KW-0808">Transferase</keyword>
<feature type="transmembrane region" description="Helical" evidence="11">
    <location>
        <begin position="176"/>
        <end position="194"/>
    </location>
</feature>
<dbReference type="AlphaFoldDB" id="A0A1V6M2S8"/>
<comment type="function">
    <text evidence="11">Peptidoglycan polymerase that is essential for cell wall elongation.</text>
</comment>
<feature type="transmembrane region" description="Helical" evidence="11">
    <location>
        <begin position="12"/>
        <end position="30"/>
    </location>
</feature>
<keyword evidence="5 11" id="KW-0812">Transmembrane</keyword>